<dbReference type="EMBL" id="AUZZ01006461">
    <property type="protein sequence ID" value="EQD46268.1"/>
    <property type="molecule type" value="Genomic_DNA"/>
</dbReference>
<protein>
    <recommendedName>
        <fullName evidence="2">SPOR domain-containing protein</fullName>
    </recommendedName>
</protein>
<name>T0ZNL6_9ZZZZ</name>
<proteinExistence type="predicted"/>
<accession>T0ZNL6</accession>
<evidence type="ECO:0000313" key="1">
    <source>
        <dbReference type="EMBL" id="EQD46268.1"/>
    </source>
</evidence>
<dbReference type="AlphaFoldDB" id="T0ZNL6"/>
<comment type="caution">
    <text evidence="1">The sequence shown here is derived from an EMBL/GenBank/DDBJ whole genome shotgun (WGS) entry which is preliminary data.</text>
</comment>
<organism evidence="1">
    <name type="scientific">mine drainage metagenome</name>
    <dbReference type="NCBI Taxonomy" id="410659"/>
    <lineage>
        <taxon>unclassified sequences</taxon>
        <taxon>metagenomes</taxon>
        <taxon>ecological metagenomes</taxon>
    </lineage>
</organism>
<reference evidence="1" key="2">
    <citation type="journal article" date="2014" name="ISME J.">
        <title>Microbial stratification in low pH oxic and suboxic macroscopic growths along an acid mine drainage.</title>
        <authorList>
            <person name="Mendez-Garcia C."/>
            <person name="Mesa V."/>
            <person name="Sprenger R.R."/>
            <person name="Richter M."/>
            <person name="Diez M.S."/>
            <person name="Solano J."/>
            <person name="Bargiela R."/>
            <person name="Golyshina O.V."/>
            <person name="Manteca A."/>
            <person name="Ramos J.L."/>
            <person name="Gallego J.R."/>
            <person name="Llorente I."/>
            <person name="Martins Dos Santos V.A."/>
            <person name="Jensen O.N."/>
            <person name="Pelaez A.I."/>
            <person name="Sanchez J."/>
            <person name="Ferrer M."/>
        </authorList>
    </citation>
    <scope>NUCLEOTIDE SEQUENCE</scope>
</reference>
<sequence>MILRLTVLLLLLLNLAAAAWWLWGVPAPQPVPARVAGVPTLHLLREALPRAATRPLAAPGAAVPDTSAQCLSVGPFTTQAEMRQAFAALAARVPRIQYRVAESAVSRGWWVYLTAAGREQALATARALATHGVRDDYVITAGDQQNNISLGLFQDPANAQRREAQLRALGFPAQMRQRVEQVPQYYIEFQLPATPGFAWQALVAHPDILDARPRACD</sequence>
<gene>
    <name evidence="1" type="ORF">B2A_08952</name>
</gene>
<reference evidence="1" key="1">
    <citation type="submission" date="2013-08" db="EMBL/GenBank/DDBJ databases">
        <authorList>
            <person name="Mendez C."/>
            <person name="Richter M."/>
            <person name="Ferrer M."/>
            <person name="Sanchez J."/>
        </authorList>
    </citation>
    <scope>NUCLEOTIDE SEQUENCE</scope>
</reference>
<evidence type="ECO:0008006" key="2">
    <source>
        <dbReference type="Google" id="ProtNLM"/>
    </source>
</evidence>